<accession>A0A378VZU1</accession>
<organism evidence="1">
    <name type="scientific">Neisseria gonorrhoeae</name>
    <dbReference type="NCBI Taxonomy" id="485"/>
    <lineage>
        <taxon>Bacteria</taxon>
        <taxon>Pseudomonadati</taxon>
        <taxon>Pseudomonadota</taxon>
        <taxon>Betaproteobacteria</taxon>
        <taxon>Neisseriales</taxon>
        <taxon>Neisseriaceae</taxon>
        <taxon>Neisseria</taxon>
    </lineage>
</organism>
<protein>
    <submittedName>
        <fullName evidence="1">Uncharacterized protein</fullName>
    </submittedName>
</protein>
<gene>
    <name evidence="1" type="ORF">NCTC11421_02046</name>
</gene>
<dbReference type="EMBL" id="UGRI01000001">
    <property type="protein sequence ID" value="SUA24056.1"/>
    <property type="molecule type" value="Genomic_DNA"/>
</dbReference>
<name>A0A378VZU1_NEIGO</name>
<proteinExistence type="predicted"/>
<sequence length="65" mass="7222">MCGFKDAVDAFQVFLRPFVGSEFEVAFADGEIPRVVRAEEDGEYADFGMFFKVSSIVFGQSKNEG</sequence>
<dbReference type="AlphaFoldDB" id="A0A378VZU1"/>
<evidence type="ECO:0000313" key="1">
    <source>
        <dbReference type="EMBL" id="SUA24056.1"/>
    </source>
</evidence>
<reference evidence="1" key="1">
    <citation type="submission" date="2018-06" db="EMBL/GenBank/DDBJ databases">
        <authorList>
            <consortium name="Pathogen Informatics"/>
            <person name="Doyle S."/>
        </authorList>
    </citation>
    <scope>NUCLEOTIDE SEQUENCE [LARGE SCALE GENOMIC DNA]</scope>
    <source>
        <strain evidence="1">NCTC11421</strain>
    </source>
</reference>